<evidence type="ECO:0000259" key="14">
    <source>
        <dbReference type="Pfam" id="PF24890"/>
    </source>
</evidence>
<comment type="function">
    <text evidence="2">Catalyzes the reversible cyclization of carbamoyl aspartate to dihydroorotate.</text>
</comment>
<feature type="domain" description="Allantoinase composite" evidence="14">
    <location>
        <begin position="9"/>
        <end position="55"/>
    </location>
</feature>
<dbReference type="FunFam" id="3.20.20.140:FF:000032">
    <property type="entry name" value="Allantoinase Dal1"/>
    <property type="match status" value="1"/>
</dbReference>
<dbReference type="InterPro" id="IPR050138">
    <property type="entry name" value="DHOase/Allantoinase_Hydrolase"/>
</dbReference>
<sequence>MDVQNPIAIKSSRVVTPEGEISAVVLIENGQIRQVLASELAAETTIDVPVVDFGDLIVSPGLIDSHVHINDPGTDWEGFETATAAAAAGGITTLIDMPLNSLPVTTTADFLDAKRDAAKGRCHVDVGFYGGLIPGNADQLPLLIESGVFGIKAFLCDSGLDEFPAAGETELRAALVALKSTGVPLLAHAEIATTSPQNFDRRYADYAQSRPPEFELAAIRLLIDLCREFQTPVHIVHLATALGLPLVAAAKEQGLPLTVETCPHYLFFSADDIVDGDTRYKCAPPIRSLANRDALREAVASGLIDTVGSDHSPCPPELKRLDEGDFSQAWGGIAGLQLTLPVIWSVGRENRWTPSMLANRLSSKPAEVFGLSNKGQIAVGFDADLVVWDPNQRFTVEAKSLRHRHKVSPYDGVSLTGAVRCTFLRGQCVFDSQVEEAETQCGQLLQRSAKPRRIAQKLNSLDDAAKFSVLETCCASKAWIKNMLACEGFRDDEDVFAQARSAAESLTEGDWLEAFVAHPRIGNVDSLRKKYANTKQVASGEQAGVSGADDATLNRLAEGNDEYFEKFGFIFIVCATGKSAAQMLELLQQRLGNDRQTELRIAAEEQLKITIIRLKKLVA</sequence>
<evidence type="ECO:0000256" key="10">
    <source>
        <dbReference type="ARBA" id="ARBA00022801"/>
    </source>
</evidence>
<evidence type="ECO:0000256" key="4">
    <source>
        <dbReference type="ARBA" id="ARBA00010286"/>
    </source>
</evidence>
<feature type="domain" description="Amidohydrolase-related" evidence="12">
    <location>
        <begin position="57"/>
        <end position="428"/>
    </location>
</feature>
<evidence type="ECO:0000259" key="12">
    <source>
        <dbReference type="Pfam" id="PF01979"/>
    </source>
</evidence>
<dbReference type="PANTHER" id="PTHR43668:SF2">
    <property type="entry name" value="ALLANTOINASE"/>
    <property type="match status" value="1"/>
</dbReference>
<dbReference type="EC" id="3.5.2.5" evidence="7"/>
<evidence type="ECO:0000313" key="15">
    <source>
        <dbReference type="EMBL" id="QEG20768.1"/>
    </source>
</evidence>
<keyword evidence="16" id="KW-1185">Reference proteome</keyword>
<evidence type="ECO:0000256" key="5">
    <source>
        <dbReference type="ARBA" id="ARBA00010368"/>
    </source>
</evidence>
<dbReference type="InterPro" id="IPR017593">
    <property type="entry name" value="Allantoinase"/>
</dbReference>
<dbReference type="Gene3D" id="3.20.20.140">
    <property type="entry name" value="Metal-dependent hydrolases"/>
    <property type="match status" value="1"/>
</dbReference>
<keyword evidence="8" id="KW-0659">Purine metabolism</keyword>
<dbReference type="NCBIfam" id="TIGR03178">
    <property type="entry name" value="allantoinase"/>
    <property type="match status" value="1"/>
</dbReference>
<dbReference type="RefSeq" id="WP_075085288.1">
    <property type="nucleotide sequence ID" value="NZ_CP042912.1"/>
</dbReference>
<dbReference type="InterPro" id="IPR018020">
    <property type="entry name" value="OHCU_decarboxylase"/>
</dbReference>
<evidence type="ECO:0000256" key="11">
    <source>
        <dbReference type="ARBA" id="ARBA00022833"/>
    </source>
</evidence>
<dbReference type="InterPro" id="IPR017595">
    <property type="entry name" value="OHCU_decarboxylase-2"/>
</dbReference>
<evidence type="ECO:0000259" key="13">
    <source>
        <dbReference type="Pfam" id="PF09349"/>
    </source>
</evidence>
<dbReference type="InterPro" id="IPR036778">
    <property type="entry name" value="OHCU_decarboxylase_sf"/>
</dbReference>
<dbReference type="NCBIfam" id="TIGR03180">
    <property type="entry name" value="UraD_2"/>
    <property type="match status" value="1"/>
</dbReference>
<comment type="similarity">
    <text evidence="5">Belongs to the metallo-dependent hydrolases superfamily. Allantoinase family.</text>
</comment>
<dbReference type="KEGG" id="mff:MFFC18_06190"/>
<comment type="pathway">
    <text evidence="3">Nitrogen metabolism; (S)-allantoin degradation; allantoate from (S)-allantoin: step 1/1.</text>
</comment>
<dbReference type="GO" id="GO:0008270">
    <property type="term" value="F:zinc ion binding"/>
    <property type="evidence" value="ECO:0007669"/>
    <property type="project" value="InterPro"/>
</dbReference>
<dbReference type="GO" id="GO:0050897">
    <property type="term" value="F:cobalt ion binding"/>
    <property type="evidence" value="ECO:0007669"/>
    <property type="project" value="InterPro"/>
</dbReference>
<dbReference type="Pfam" id="PF01979">
    <property type="entry name" value="Amidohydro_1"/>
    <property type="match status" value="1"/>
</dbReference>
<evidence type="ECO:0000256" key="9">
    <source>
        <dbReference type="ARBA" id="ARBA00022723"/>
    </source>
</evidence>
<proteinExistence type="inferred from homology"/>
<reference evidence="15 16" key="1">
    <citation type="submission" date="2019-08" db="EMBL/GenBank/DDBJ databases">
        <title>Deep-cultivation of Planctomycetes and their phenomic and genomic characterization uncovers novel biology.</title>
        <authorList>
            <person name="Wiegand S."/>
            <person name="Jogler M."/>
            <person name="Boedeker C."/>
            <person name="Pinto D."/>
            <person name="Vollmers J."/>
            <person name="Rivas-Marin E."/>
            <person name="Kohn T."/>
            <person name="Peeters S.H."/>
            <person name="Heuer A."/>
            <person name="Rast P."/>
            <person name="Oberbeckmann S."/>
            <person name="Bunk B."/>
            <person name="Jeske O."/>
            <person name="Meyerdierks A."/>
            <person name="Storesund J.E."/>
            <person name="Kallscheuer N."/>
            <person name="Luecker S."/>
            <person name="Lage O.M."/>
            <person name="Pohl T."/>
            <person name="Merkel B.J."/>
            <person name="Hornburger P."/>
            <person name="Mueller R.-W."/>
            <person name="Bruemmer F."/>
            <person name="Labrenz M."/>
            <person name="Spormann A.M."/>
            <person name="Op den Camp H."/>
            <person name="Overmann J."/>
            <person name="Amann R."/>
            <person name="Jetten M.S.M."/>
            <person name="Mascher T."/>
            <person name="Medema M.H."/>
            <person name="Devos D.P."/>
            <person name="Kaster A.-K."/>
            <person name="Ovreas L."/>
            <person name="Rohde M."/>
            <person name="Galperin M.Y."/>
            <person name="Jogler C."/>
        </authorList>
    </citation>
    <scope>NUCLEOTIDE SEQUENCE [LARGE SCALE GENOMIC DNA]</scope>
    <source>
        <strain evidence="15 16">FC18</strain>
    </source>
</reference>
<dbReference type="GO" id="GO:0000256">
    <property type="term" value="P:allantoin catabolic process"/>
    <property type="evidence" value="ECO:0007669"/>
    <property type="project" value="InterPro"/>
</dbReference>
<comment type="cofactor">
    <cofactor evidence="1">
        <name>Zn(2+)</name>
        <dbReference type="ChEBI" id="CHEBI:29105"/>
    </cofactor>
</comment>
<dbReference type="Proteomes" id="UP000322214">
    <property type="component" value="Chromosome"/>
</dbReference>
<dbReference type="Pfam" id="PF24890">
    <property type="entry name" value="ALN_composite"/>
    <property type="match status" value="1"/>
</dbReference>
<evidence type="ECO:0000313" key="16">
    <source>
        <dbReference type="Proteomes" id="UP000322214"/>
    </source>
</evidence>
<accession>A0A5B9P318</accession>
<dbReference type="SUPFAM" id="SSF51556">
    <property type="entry name" value="Metallo-dependent hydrolases"/>
    <property type="match status" value="1"/>
</dbReference>
<dbReference type="GO" id="GO:0004038">
    <property type="term" value="F:allantoinase activity"/>
    <property type="evidence" value="ECO:0007669"/>
    <property type="project" value="UniProtKB-EC"/>
</dbReference>
<dbReference type="Pfam" id="PF09349">
    <property type="entry name" value="OHCU_decarbox"/>
    <property type="match status" value="1"/>
</dbReference>
<dbReference type="PANTHER" id="PTHR43668">
    <property type="entry name" value="ALLANTOINASE"/>
    <property type="match status" value="1"/>
</dbReference>
<evidence type="ECO:0000256" key="8">
    <source>
        <dbReference type="ARBA" id="ARBA00022631"/>
    </source>
</evidence>
<protein>
    <recommendedName>
        <fullName evidence="7">allantoinase</fullName>
        <ecNumber evidence="7">3.5.2.5</ecNumber>
    </recommendedName>
</protein>
<dbReference type="GO" id="GO:0006145">
    <property type="term" value="P:purine nucleobase catabolic process"/>
    <property type="evidence" value="ECO:0007669"/>
    <property type="project" value="TreeGrafter"/>
</dbReference>
<feature type="domain" description="Oxo-4-hydroxy-4-carboxy-5-ureidoimidazoline decarboxylase" evidence="13">
    <location>
        <begin position="459"/>
        <end position="615"/>
    </location>
</feature>
<dbReference type="AlphaFoldDB" id="A0A5B9P318"/>
<dbReference type="InterPro" id="IPR002195">
    <property type="entry name" value="Dihydroorotase_CS"/>
</dbReference>
<organism evidence="15 16">
    <name type="scientific">Mariniblastus fucicola</name>
    <dbReference type="NCBI Taxonomy" id="980251"/>
    <lineage>
        <taxon>Bacteria</taxon>
        <taxon>Pseudomonadati</taxon>
        <taxon>Planctomycetota</taxon>
        <taxon>Planctomycetia</taxon>
        <taxon>Pirellulales</taxon>
        <taxon>Pirellulaceae</taxon>
        <taxon>Mariniblastus</taxon>
    </lineage>
</organism>
<keyword evidence="10 15" id="KW-0378">Hydrolase</keyword>
<keyword evidence="9" id="KW-0479">Metal-binding</keyword>
<evidence type="ECO:0000256" key="1">
    <source>
        <dbReference type="ARBA" id="ARBA00001947"/>
    </source>
</evidence>
<dbReference type="InterPro" id="IPR011059">
    <property type="entry name" value="Metal-dep_hydrolase_composite"/>
</dbReference>
<evidence type="ECO:0000256" key="2">
    <source>
        <dbReference type="ARBA" id="ARBA00002368"/>
    </source>
</evidence>
<dbReference type="Gene3D" id="1.10.3330.10">
    <property type="entry name" value="Oxo-4-hydroxy-4-carboxy-5-ureidoimidazoline decarboxylase"/>
    <property type="match status" value="1"/>
</dbReference>
<comment type="subunit">
    <text evidence="6">Homotetramer.</text>
</comment>
<dbReference type="STRING" id="980251.GCA_001642875_03082"/>
<comment type="similarity">
    <text evidence="4">Belongs to the metallo-dependent hydrolases superfamily. DHOase family. Class I DHOase subfamily.</text>
</comment>
<dbReference type="InterPro" id="IPR006680">
    <property type="entry name" value="Amidohydro-rel"/>
</dbReference>
<gene>
    <name evidence="15" type="primary">allB_1</name>
    <name evidence="15" type="ORF">MFFC18_06190</name>
</gene>
<dbReference type="SUPFAM" id="SSF51338">
    <property type="entry name" value="Composite domain of metallo-dependent hydrolases"/>
    <property type="match status" value="1"/>
</dbReference>
<dbReference type="InterPro" id="IPR032466">
    <property type="entry name" value="Metal_Hydrolase"/>
</dbReference>
<dbReference type="PROSITE" id="PS00482">
    <property type="entry name" value="DIHYDROOROTASE_1"/>
    <property type="match status" value="1"/>
</dbReference>
<dbReference type="GO" id="GO:0005737">
    <property type="term" value="C:cytoplasm"/>
    <property type="evidence" value="ECO:0007669"/>
    <property type="project" value="TreeGrafter"/>
</dbReference>
<dbReference type="NCBIfam" id="NF010372">
    <property type="entry name" value="PRK13798.1"/>
    <property type="match status" value="1"/>
</dbReference>
<keyword evidence="11" id="KW-0862">Zinc</keyword>
<dbReference type="SUPFAM" id="SSF158694">
    <property type="entry name" value="UraD-Like"/>
    <property type="match status" value="1"/>
</dbReference>
<dbReference type="EMBL" id="CP042912">
    <property type="protein sequence ID" value="QEG20768.1"/>
    <property type="molecule type" value="Genomic_DNA"/>
</dbReference>
<evidence type="ECO:0000256" key="7">
    <source>
        <dbReference type="ARBA" id="ARBA00012863"/>
    </source>
</evidence>
<evidence type="ECO:0000256" key="6">
    <source>
        <dbReference type="ARBA" id="ARBA00011881"/>
    </source>
</evidence>
<name>A0A5B9P318_9BACT</name>
<dbReference type="InterPro" id="IPR056854">
    <property type="entry name" value="ALN_composite"/>
</dbReference>
<evidence type="ECO:0000256" key="3">
    <source>
        <dbReference type="ARBA" id="ARBA00004968"/>
    </source>
</evidence>